<evidence type="ECO:0000313" key="2">
    <source>
        <dbReference type="Proteomes" id="UP001296873"/>
    </source>
</evidence>
<evidence type="ECO:0000313" key="1">
    <source>
        <dbReference type="EMBL" id="MBK1670940.1"/>
    </source>
</evidence>
<organism evidence="1 2">
    <name type="scientific">Rhodovibrio sodomensis</name>
    <dbReference type="NCBI Taxonomy" id="1088"/>
    <lineage>
        <taxon>Bacteria</taxon>
        <taxon>Pseudomonadati</taxon>
        <taxon>Pseudomonadota</taxon>
        <taxon>Alphaproteobacteria</taxon>
        <taxon>Rhodospirillales</taxon>
        <taxon>Rhodovibrionaceae</taxon>
        <taxon>Rhodovibrio</taxon>
    </lineage>
</organism>
<dbReference type="Pfam" id="PF07310">
    <property type="entry name" value="PAS_5"/>
    <property type="match status" value="1"/>
</dbReference>
<protein>
    <recommendedName>
        <fullName evidence="3">PAS domain-containing protein</fullName>
    </recommendedName>
</protein>
<dbReference type="Proteomes" id="UP001296873">
    <property type="component" value="Unassembled WGS sequence"/>
</dbReference>
<evidence type="ECO:0008006" key="3">
    <source>
        <dbReference type="Google" id="ProtNLM"/>
    </source>
</evidence>
<gene>
    <name evidence="1" type="ORF">CKO28_23285</name>
</gene>
<accession>A0ABS1DNJ3</accession>
<proteinExistence type="predicted"/>
<dbReference type="RefSeq" id="WP_200343389.1">
    <property type="nucleotide sequence ID" value="NZ_NRRL01000130.1"/>
</dbReference>
<comment type="caution">
    <text evidence="1">The sequence shown here is derived from an EMBL/GenBank/DDBJ whole genome shotgun (WGS) entry which is preliminary data.</text>
</comment>
<reference evidence="1 2" key="1">
    <citation type="journal article" date="2020" name="Microorganisms">
        <title>Osmotic Adaptation and Compatible Solute Biosynthesis of Phototrophic Bacteria as Revealed from Genome Analyses.</title>
        <authorList>
            <person name="Imhoff J.F."/>
            <person name="Rahn T."/>
            <person name="Kunzel S."/>
            <person name="Keller A."/>
            <person name="Neulinger S.C."/>
        </authorList>
    </citation>
    <scope>NUCLEOTIDE SEQUENCE [LARGE SCALE GENOMIC DNA]</scope>
    <source>
        <strain evidence="1 2">DSM 9895</strain>
    </source>
</reference>
<dbReference type="InterPro" id="IPR009922">
    <property type="entry name" value="DUF1457"/>
</dbReference>
<name>A0ABS1DNJ3_9PROT</name>
<dbReference type="EMBL" id="NRRL01000130">
    <property type="protein sequence ID" value="MBK1670940.1"/>
    <property type="molecule type" value="Genomic_DNA"/>
</dbReference>
<keyword evidence="2" id="KW-1185">Reference proteome</keyword>
<sequence>MNVYRPEERRLVLRLLAYWDDLRGDRDYPRADDIDASTIGDDWAQCFLLRLGRTRVGDSRVLSVGDGLLSDLPDGVPATLRQVPETALLHHAAGFVQQTLDKGVPVSLGGEAVLADGKTLFRSILLPLSNDGSTIDHLLGAANGRPVGAEPALGAEEQAGA</sequence>